<dbReference type="STRING" id="1137280.D777_00122"/>
<dbReference type="EMBL" id="ANIE01000001">
    <property type="protein sequence ID" value="KEF33114.1"/>
    <property type="molecule type" value="Genomic_DNA"/>
</dbReference>
<keyword evidence="1" id="KW-0805">Transcription regulation</keyword>
<keyword evidence="6" id="KW-1185">Reference proteome</keyword>
<dbReference type="SUPFAM" id="SSF88659">
    <property type="entry name" value="Sigma3 and sigma4 domains of RNA polymerase sigma factors"/>
    <property type="match status" value="1"/>
</dbReference>
<dbReference type="InterPro" id="IPR039425">
    <property type="entry name" value="RNA_pol_sigma-70-like"/>
</dbReference>
<dbReference type="PANTHER" id="PTHR43133">
    <property type="entry name" value="RNA POLYMERASE ECF-TYPE SIGMA FACTO"/>
    <property type="match status" value="1"/>
</dbReference>
<organism evidence="5 6">
    <name type="scientific">Marinobacter nitratireducens</name>
    <dbReference type="NCBI Taxonomy" id="1137280"/>
    <lineage>
        <taxon>Bacteria</taxon>
        <taxon>Pseudomonadati</taxon>
        <taxon>Pseudomonadota</taxon>
        <taxon>Gammaproteobacteria</taxon>
        <taxon>Pseudomonadales</taxon>
        <taxon>Marinobacteraceae</taxon>
        <taxon>Marinobacter</taxon>
    </lineage>
</organism>
<dbReference type="GO" id="GO:0003677">
    <property type="term" value="F:DNA binding"/>
    <property type="evidence" value="ECO:0007669"/>
    <property type="project" value="InterPro"/>
</dbReference>
<evidence type="ECO:0000313" key="5">
    <source>
        <dbReference type="EMBL" id="KEF33114.1"/>
    </source>
</evidence>
<dbReference type="InterPro" id="IPR013249">
    <property type="entry name" value="RNA_pol_sigma70_r4_t2"/>
</dbReference>
<dbReference type="NCBIfam" id="TIGR02937">
    <property type="entry name" value="sigma70-ECF"/>
    <property type="match status" value="1"/>
</dbReference>
<evidence type="ECO:0000256" key="2">
    <source>
        <dbReference type="ARBA" id="ARBA00023082"/>
    </source>
</evidence>
<dbReference type="Proteomes" id="UP000035057">
    <property type="component" value="Unassembled WGS sequence"/>
</dbReference>
<sequence>MVGMASSTEPGSSIDWPSVVFDPVFMAGLERMAAKRFVQPALKEEAVTAMIEALSENHWQCLQSFTGKSQPSTFAYSIASRAMEDFARRRFGRPRPPAWLQELGHAWVKLWHMLCLERQWPDAIKNRLAIDFQDGLIEQAIRTIKQKIPRCGEPGFSECCTTELGLAQLPDDHGSSLTAILRNTQRSKALEVLGQLLGQADASDAVCPSNAEEALDSINTRLSLSENDRLLLSLSYEDGLSSRRIAELLDLSAATVQRRLQRIRVELQTCLKQMGVDEAIDMEAEFGQ</sequence>
<keyword evidence="3" id="KW-0804">Transcription</keyword>
<dbReference type="PANTHER" id="PTHR43133:SF51">
    <property type="entry name" value="RNA POLYMERASE SIGMA FACTOR"/>
    <property type="match status" value="1"/>
</dbReference>
<dbReference type="InterPro" id="IPR014284">
    <property type="entry name" value="RNA_pol_sigma-70_dom"/>
</dbReference>
<evidence type="ECO:0000256" key="1">
    <source>
        <dbReference type="ARBA" id="ARBA00023015"/>
    </source>
</evidence>
<evidence type="ECO:0000259" key="4">
    <source>
        <dbReference type="Pfam" id="PF08281"/>
    </source>
</evidence>
<gene>
    <name evidence="5" type="ORF">D777_00122</name>
</gene>
<dbReference type="GO" id="GO:0016987">
    <property type="term" value="F:sigma factor activity"/>
    <property type="evidence" value="ECO:0007669"/>
    <property type="project" value="UniProtKB-KW"/>
</dbReference>
<dbReference type="AlphaFoldDB" id="A0A072N610"/>
<dbReference type="InterPro" id="IPR036388">
    <property type="entry name" value="WH-like_DNA-bd_sf"/>
</dbReference>
<evidence type="ECO:0000256" key="3">
    <source>
        <dbReference type="ARBA" id="ARBA00023163"/>
    </source>
</evidence>
<dbReference type="PATRIC" id="fig|1137280.3.peg.120"/>
<keyword evidence="2" id="KW-0731">Sigma factor</keyword>
<dbReference type="GO" id="GO:0006352">
    <property type="term" value="P:DNA-templated transcription initiation"/>
    <property type="evidence" value="ECO:0007669"/>
    <property type="project" value="InterPro"/>
</dbReference>
<dbReference type="Pfam" id="PF08281">
    <property type="entry name" value="Sigma70_r4_2"/>
    <property type="match status" value="1"/>
</dbReference>
<evidence type="ECO:0000313" key="6">
    <source>
        <dbReference type="Proteomes" id="UP000035057"/>
    </source>
</evidence>
<feature type="domain" description="RNA polymerase sigma factor 70 region 4 type 2" evidence="4">
    <location>
        <begin position="223"/>
        <end position="267"/>
    </location>
</feature>
<comment type="caution">
    <text evidence="5">The sequence shown here is derived from an EMBL/GenBank/DDBJ whole genome shotgun (WGS) entry which is preliminary data.</text>
</comment>
<name>A0A072N610_9GAMM</name>
<protein>
    <recommendedName>
        <fullName evidence="4">RNA polymerase sigma factor 70 region 4 type 2 domain-containing protein</fullName>
    </recommendedName>
</protein>
<reference evidence="5 6" key="1">
    <citation type="submission" date="2012-12" db="EMBL/GenBank/DDBJ databases">
        <title>Genome assembly of Marinobacter sp. AK21.</title>
        <authorList>
            <person name="Khatri I."/>
            <person name="Kumar R."/>
            <person name="Vaidya B."/>
            <person name="Subramanian S."/>
            <person name="Pinnaka A."/>
        </authorList>
    </citation>
    <scope>NUCLEOTIDE SEQUENCE [LARGE SCALE GENOMIC DNA]</scope>
    <source>
        <strain evidence="5 6">AK21</strain>
    </source>
</reference>
<dbReference type="Gene3D" id="1.10.10.10">
    <property type="entry name" value="Winged helix-like DNA-binding domain superfamily/Winged helix DNA-binding domain"/>
    <property type="match status" value="1"/>
</dbReference>
<dbReference type="InterPro" id="IPR013324">
    <property type="entry name" value="RNA_pol_sigma_r3/r4-like"/>
</dbReference>
<accession>A0A072N610</accession>
<proteinExistence type="predicted"/>